<dbReference type="PANTHER" id="PTHR36930:SF1">
    <property type="entry name" value="MOSC DOMAIN-CONTAINING PROTEIN"/>
    <property type="match status" value="1"/>
</dbReference>
<dbReference type="Pfam" id="PF03473">
    <property type="entry name" value="MOSC"/>
    <property type="match status" value="1"/>
</dbReference>
<dbReference type="AlphaFoldDB" id="A0A857J0D6"/>
<dbReference type="GO" id="GO:0030151">
    <property type="term" value="F:molybdenum ion binding"/>
    <property type="evidence" value="ECO:0007669"/>
    <property type="project" value="InterPro"/>
</dbReference>
<evidence type="ECO:0000313" key="3">
    <source>
        <dbReference type="Proteomes" id="UP000464787"/>
    </source>
</evidence>
<name>A0A857J0D6_9BURK</name>
<dbReference type="EMBL" id="CP047650">
    <property type="protein sequence ID" value="QHI96649.1"/>
    <property type="molecule type" value="Genomic_DNA"/>
</dbReference>
<dbReference type="SUPFAM" id="SSF50800">
    <property type="entry name" value="PK beta-barrel domain-like"/>
    <property type="match status" value="1"/>
</dbReference>
<dbReference type="Gene3D" id="2.40.33.20">
    <property type="entry name" value="PK beta-barrel domain-like"/>
    <property type="match status" value="1"/>
</dbReference>
<organism evidence="2 3">
    <name type="scientific">Xylophilus rhododendri</name>
    <dbReference type="NCBI Taxonomy" id="2697032"/>
    <lineage>
        <taxon>Bacteria</taxon>
        <taxon>Pseudomonadati</taxon>
        <taxon>Pseudomonadota</taxon>
        <taxon>Betaproteobacteria</taxon>
        <taxon>Burkholderiales</taxon>
        <taxon>Xylophilus</taxon>
    </lineage>
</organism>
<dbReference type="Proteomes" id="UP000464787">
    <property type="component" value="Chromosome"/>
</dbReference>
<dbReference type="GO" id="GO:0003824">
    <property type="term" value="F:catalytic activity"/>
    <property type="evidence" value="ECO:0007669"/>
    <property type="project" value="InterPro"/>
</dbReference>
<dbReference type="InterPro" id="IPR005302">
    <property type="entry name" value="MoCF_Sase_C"/>
</dbReference>
<dbReference type="RefSeq" id="WP_160550167.1">
    <property type="nucleotide sequence ID" value="NZ_CP047650.1"/>
</dbReference>
<dbReference type="GO" id="GO:0030170">
    <property type="term" value="F:pyridoxal phosphate binding"/>
    <property type="evidence" value="ECO:0007669"/>
    <property type="project" value="InterPro"/>
</dbReference>
<dbReference type="InterPro" id="IPR052716">
    <property type="entry name" value="MOSC_domain"/>
</dbReference>
<gene>
    <name evidence="2" type="ORF">GT347_00730</name>
</gene>
<keyword evidence="3" id="KW-1185">Reference proteome</keyword>
<sequence>MAFNTGGVTDLRALTAQFPHPGRIEAIWLRPARHAPVLSVDSVKAIAGRGLEGDRSSQAQTVGGKRQVTLIQAEHLPAVAAFLRRESLDGALLRRNLLVSGLNLQAARALFKDAPLQLHIGPEVVLELTGPCEPCSKMEALLGPGAYNALRGHGGMTARVLAGGSVLRGDTVQCRALQAGLF</sequence>
<dbReference type="PROSITE" id="PS51340">
    <property type="entry name" value="MOSC"/>
    <property type="match status" value="1"/>
</dbReference>
<accession>A0A857J0D6</accession>
<feature type="domain" description="MOSC" evidence="1">
    <location>
        <begin position="38"/>
        <end position="175"/>
    </location>
</feature>
<dbReference type="KEGG" id="xyk:GT347_00730"/>
<reference evidence="2 3" key="1">
    <citation type="submission" date="2020-01" db="EMBL/GenBank/DDBJ databases">
        <title>Genome sequencing of strain KACC 21265.</title>
        <authorList>
            <person name="Heo J."/>
            <person name="Kim S.-J."/>
            <person name="Kim J.-S."/>
            <person name="Hong S.-B."/>
            <person name="Kwon S.-W."/>
        </authorList>
    </citation>
    <scope>NUCLEOTIDE SEQUENCE [LARGE SCALE GENOMIC DNA]</scope>
    <source>
        <strain evidence="2 3">KACC 21265</strain>
    </source>
</reference>
<protein>
    <submittedName>
        <fullName evidence="2">MOSC domain-containing protein</fullName>
    </submittedName>
</protein>
<proteinExistence type="predicted"/>
<dbReference type="PANTHER" id="PTHR36930">
    <property type="entry name" value="METAL-SULFUR CLUSTER BIOSYNTHESIS PROTEINS YUAD-RELATED"/>
    <property type="match status" value="1"/>
</dbReference>
<dbReference type="InterPro" id="IPR011037">
    <property type="entry name" value="Pyrv_Knase-like_insert_dom_sf"/>
</dbReference>
<evidence type="ECO:0000313" key="2">
    <source>
        <dbReference type="EMBL" id="QHI96649.1"/>
    </source>
</evidence>
<evidence type="ECO:0000259" key="1">
    <source>
        <dbReference type="PROSITE" id="PS51340"/>
    </source>
</evidence>